<evidence type="ECO:0000256" key="3">
    <source>
        <dbReference type="ARBA" id="ARBA00022989"/>
    </source>
</evidence>
<dbReference type="GO" id="GO:0016020">
    <property type="term" value="C:membrane"/>
    <property type="evidence" value="ECO:0007669"/>
    <property type="project" value="UniProtKB-SubCell"/>
</dbReference>
<evidence type="ECO:0000313" key="5">
    <source>
        <dbReference type="EMBL" id="VTR29248.1"/>
    </source>
</evidence>
<evidence type="ECO:0000256" key="2">
    <source>
        <dbReference type="ARBA" id="ARBA00022692"/>
    </source>
</evidence>
<dbReference type="GO" id="GO:0000166">
    <property type="term" value="F:nucleotide binding"/>
    <property type="evidence" value="ECO:0007669"/>
    <property type="project" value="InterPro"/>
</dbReference>
<dbReference type="Pfam" id="PF13246">
    <property type="entry name" value="Cation_ATPase"/>
    <property type="match status" value="1"/>
</dbReference>
<keyword evidence="4" id="KW-0472">Membrane</keyword>
<name>A0A4V6KNK5_SERFO</name>
<dbReference type="PANTHER" id="PTHR42861">
    <property type="entry name" value="CALCIUM-TRANSPORTING ATPASE"/>
    <property type="match status" value="1"/>
</dbReference>
<dbReference type="GO" id="GO:0015662">
    <property type="term" value="F:P-type ion transporter activity"/>
    <property type="evidence" value="ECO:0007669"/>
    <property type="project" value="UniProtKB-ARBA"/>
</dbReference>
<dbReference type="Gene3D" id="1.20.1110.10">
    <property type="entry name" value="Calcium-transporting ATPase, transmembrane domain"/>
    <property type="match status" value="1"/>
</dbReference>
<dbReference type="InterPro" id="IPR023214">
    <property type="entry name" value="HAD_sf"/>
</dbReference>
<dbReference type="Gene3D" id="3.40.50.1000">
    <property type="entry name" value="HAD superfamily/HAD-like"/>
    <property type="match status" value="1"/>
</dbReference>
<keyword evidence="5" id="KW-0378">Hydrolase</keyword>
<proteinExistence type="predicted"/>
<dbReference type="InterPro" id="IPR023299">
    <property type="entry name" value="ATPase_P-typ_cyto_dom_N"/>
</dbReference>
<dbReference type="EC" id="3.6.3.2" evidence="5"/>
<comment type="subcellular location">
    <subcellularLocation>
        <location evidence="1">Membrane</location>
    </subcellularLocation>
</comment>
<reference evidence="5" key="1">
    <citation type="submission" date="2019-05" db="EMBL/GenBank/DDBJ databases">
        <authorList>
            <consortium name="Pathogen Informatics"/>
        </authorList>
    </citation>
    <scope>NUCLEOTIDE SEQUENCE [LARGE SCALE GENOMIC DNA]</scope>
    <source>
        <strain evidence="5">NCTC12965</strain>
    </source>
</reference>
<keyword evidence="3" id="KW-1133">Transmembrane helix</keyword>
<keyword evidence="2" id="KW-0812">Transmembrane</keyword>
<protein>
    <submittedName>
        <fullName evidence="5">Magnesium-transporting ATPase, P-type 1</fullName>
        <ecNumber evidence="5">3.6.3.2</ecNumber>
    </submittedName>
</protein>
<dbReference type="GO" id="GO:0016787">
    <property type="term" value="F:hydrolase activity"/>
    <property type="evidence" value="ECO:0007669"/>
    <property type="project" value="UniProtKB-KW"/>
</dbReference>
<dbReference type="SUPFAM" id="SSF81660">
    <property type="entry name" value="Metal cation-transporting ATPase, ATP-binding domain N"/>
    <property type="match status" value="1"/>
</dbReference>
<evidence type="ECO:0000256" key="1">
    <source>
        <dbReference type="ARBA" id="ARBA00004370"/>
    </source>
</evidence>
<organism evidence="5">
    <name type="scientific">Serratia fonticola</name>
    <dbReference type="NCBI Taxonomy" id="47917"/>
    <lineage>
        <taxon>Bacteria</taxon>
        <taxon>Pseudomonadati</taxon>
        <taxon>Pseudomonadota</taxon>
        <taxon>Gammaproteobacteria</taxon>
        <taxon>Enterobacterales</taxon>
        <taxon>Yersiniaceae</taxon>
        <taxon>Serratia</taxon>
    </lineage>
</organism>
<accession>A0A4V6KNK5</accession>
<gene>
    <name evidence="5" type="primary">mgtB_2</name>
    <name evidence="5" type="ORF">NCTC12965_02842</name>
</gene>
<dbReference type="InterPro" id="IPR018303">
    <property type="entry name" value="ATPase_P-typ_P_site"/>
</dbReference>
<evidence type="ECO:0000256" key="4">
    <source>
        <dbReference type="ARBA" id="ARBA00023136"/>
    </source>
</evidence>
<dbReference type="PROSITE" id="PS00154">
    <property type="entry name" value="ATPASE_E1_E2"/>
    <property type="match status" value="1"/>
</dbReference>
<dbReference type="AlphaFoldDB" id="A0A4V6KNK5"/>
<dbReference type="Gene3D" id="3.40.1110.10">
    <property type="entry name" value="Calcium-transporting ATPase, cytoplasmic domain N"/>
    <property type="match status" value="1"/>
</dbReference>
<sequence length="180" mass="19930">MGLTPEMLPMIVSSNLAKGAIAMARRKVVVKRLNAIQNFGAMDVLCTDKTGTLTQDRIILEHHLDVNGSKDNHVLHLAWLNSFHQSGMKNLMDQAVIRFGQGQPGVEALGRYSKVDELPFDFIRRRLSIVVQDEQQRQLLICKGAVEEMLEIATHVRVGQEVLVLDGGSPCRFAGFGVPV</sequence>
<dbReference type="EMBL" id="CABEEZ010000064">
    <property type="protein sequence ID" value="VTR29248.1"/>
    <property type="molecule type" value="Genomic_DNA"/>
</dbReference>